<protein>
    <submittedName>
        <fullName evidence="1 2">Uncharacterized protein</fullName>
    </submittedName>
</protein>
<dbReference type="Proteomes" id="UP000006039">
    <property type="component" value="Unassembled WGS sequence"/>
</dbReference>
<gene>
    <name evidence="2" type="primary">20354478</name>
    <name evidence="1" type="ORF">GGTG_14020</name>
</gene>
<dbReference type="EnsemblFungi" id="EJT68401">
    <property type="protein sequence ID" value="EJT68401"/>
    <property type="gene ID" value="GGTG_14020"/>
</dbReference>
<accession>J3PKG4</accession>
<proteinExistence type="predicted"/>
<dbReference type="EMBL" id="GL385499">
    <property type="protein sequence ID" value="EJT68401.1"/>
    <property type="molecule type" value="Genomic_DNA"/>
</dbReference>
<reference evidence="2" key="4">
    <citation type="journal article" date="2015" name="G3 (Bethesda)">
        <title>Genome sequences of three phytopathogenic species of the Magnaporthaceae family of fungi.</title>
        <authorList>
            <person name="Okagaki L.H."/>
            <person name="Nunes C.C."/>
            <person name="Sailsbery J."/>
            <person name="Clay B."/>
            <person name="Brown D."/>
            <person name="John T."/>
            <person name="Oh Y."/>
            <person name="Young N."/>
            <person name="Fitzgerald M."/>
            <person name="Haas B.J."/>
            <person name="Zeng Q."/>
            <person name="Young S."/>
            <person name="Adiconis X."/>
            <person name="Fan L."/>
            <person name="Levin J.Z."/>
            <person name="Mitchell T.K."/>
            <person name="Okubara P.A."/>
            <person name="Farman M.L."/>
            <person name="Kohn L.M."/>
            <person name="Birren B."/>
            <person name="Ma L.-J."/>
            <person name="Dean R.A."/>
        </authorList>
    </citation>
    <scope>NUCLEOTIDE SEQUENCE</scope>
    <source>
        <strain evidence="2">R3-111a-1</strain>
    </source>
</reference>
<dbReference type="VEuPathDB" id="FungiDB:GGTG_14020"/>
<dbReference type="GeneID" id="20354478"/>
<reference evidence="3" key="1">
    <citation type="submission" date="2010-07" db="EMBL/GenBank/DDBJ databases">
        <title>The genome sequence of Gaeumannomyces graminis var. tritici strain R3-111a-1.</title>
        <authorList>
            <consortium name="The Broad Institute Genome Sequencing Platform"/>
            <person name="Ma L.-J."/>
            <person name="Dead R."/>
            <person name="Young S."/>
            <person name="Zeng Q."/>
            <person name="Koehrsen M."/>
            <person name="Alvarado L."/>
            <person name="Berlin A."/>
            <person name="Chapman S.B."/>
            <person name="Chen Z."/>
            <person name="Freedman E."/>
            <person name="Gellesch M."/>
            <person name="Goldberg J."/>
            <person name="Griggs A."/>
            <person name="Gujja S."/>
            <person name="Heilman E.R."/>
            <person name="Heiman D."/>
            <person name="Hepburn T."/>
            <person name="Howarth C."/>
            <person name="Jen D."/>
            <person name="Larson L."/>
            <person name="Mehta T."/>
            <person name="Neiman D."/>
            <person name="Pearson M."/>
            <person name="Roberts A."/>
            <person name="Saif S."/>
            <person name="Shea T."/>
            <person name="Shenoy N."/>
            <person name="Sisk P."/>
            <person name="Stolte C."/>
            <person name="Sykes S."/>
            <person name="Walk T."/>
            <person name="White J."/>
            <person name="Yandava C."/>
            <person name="Haas B."/>
            <person name="Nusbaum C."/>
            <person name="Birren B."/>
        </authorList>
    </citation>
    <scope>NUCLEOTIDE SEQUENCE [LARGE SCALE GENOMIC DNA]</scope>
    <source>
        <strain evidence="3">R3-111a-1</strain>
    </source>
</reference>
<dbReference type="HOGENOM" id="CLU_1695566_0_0_1"/>
<evidence type="ECO:0000313" key="2">
    <source>
        <dbReference type="EnsemblFungi" id="EJT68401"/>
    </source>
</evidence>
<evidence type="ECO:0000313" key="1">
    <source>
        <dbReference type="EMBL" id="EJT68401.1"/>
    </source>
</evidence>
<reference evidence="1" key="3">
    <citation type="submission" date="2010-09" db="EMBL/GenBank/DDBJ databases">
        <title>Annotation of Gaeumannomyces graminis var. tritici R3-111a-1.</title>
        <authorList>
            <consortium name="The Broad Institute Genome Sequencing Platform"/>
            <person name="Ma L.-J."/>
            <person name="Dead R."/>
            <person name="Young S.K."/>
            <person name="Zeng Q."/>
            <person name="Gargeya S."/>
            <person name="Fitzgerald M."/>
            <person name="Haas B."/>
            <person name="Abouelleil A."/>
            <person name="Alvarado L."/>
            <person name="Arachchi H.M."/>
            <person name="Berlin A."/>
            <person name="Brown A."/>
            <person name="Chapman S.B."/>
            <person name="Chen Z."/>
            <person name="Dunbar C."/>
            <person name="Freedman E."/>
            <person name="Gearin G."/>
            <person name="Gellesch M."/>
            <person name="Goldberg J."/>
            <person name="Griggs A."/>
            <person name="Gujja S."/>
            <person name="Heiman D."/>
            <person name="Howarth C."/>
            <person name="Larson L."/>
            <person name="Lui A."/>
            <person name="MacDonald P.J.P."/>
            <person name="Mehta T."/>
            <person name="Montmayeur A."/>
            <person name="Murphy C."/>
            <person name="Neiman D."/>
            <person name="Pearson M."/>
            <person name="Priest M."/>
            <person name="Roberts A."/>
            <person name="Saif S."/>
            <person name="Shea T."/>
            <person name="Shenoy N."/>
            <person name="Sisk P."/>
            <person name="Stolte C."/>
            <person name="Sykes S."/>
            <person name="Yandava C."/>
            <person name="Wortman J."/>
            <person name="Nusbaum C."/>
            <person name="Birren B."/>
        </authorList>
    </citation>
    <scope>NUCLEOTIDE SEQUENCE</scope>
    <source>
        <strain evidence="1">R3-111a-1</strain>
    </source>
</reference>
<reference evidence="2" key="5">
    <citation type="submission" date="2018-04" db="UniProtKB">
        <authorList>
            <consortium name="EnsemblFungi"/>
        </authorList>
    </citation>
    <scope>IDENTIFICATION</scope>
    <source>
        <strain evidence="2">R3-111a-1</strain>
    </source>
</reference>
<dbReference type="AlphaFoldDB" id="J3PKG4"/>
<reference evidence="1" key="2">
    <citation type="submission" date="2010-07" db="EMBL/GenBank/DDBJ databases">
        <authorList>
            <consortium name="The Broad Institute Genome Sequencing Platform"/>
            <consortium name="Broad Institute Genome Sequencing Center for Infectious Disease"/>
            <person name="Ma L.-J."/>
            <person name="Dead R."/>
            <person name="Young S."/>
            <person name="Zeng Q."/>
            <person name="Koehrsen M."/>
            <person name="Alvarado L."/>
            <person name="Berlin A."/>
            <person name="Chapman S.B."/>
            <person name="Chen Z."/>
            <person name="Freedman E."/>
            <person name="Gellesch M."/>
            <person name="Goldberg J."/>
            <person name="Griggs A."/>
            <person name="Gujja S."/>
            <person name="Heilman E.R."/>
            <person name="Heiman D."/>
            <person name="Hepburn T."/>
            <person name="Howarth C."/>
            <person name="Jen D."/>
            <person name="Larson L."/>
            <person name="Mehta T."/>
            <person name="Neiman D."/>
            <person name="Pearson M."/>
            <person name="Roberts A."/>
            <person name="Saif S."/>
            <person name="Shea T."/>
            <person name="Shenoy N."/>
            <person name="Sisk P."/>
            <person name="Stolte C."/>
            <person name="Sykes S."/>
            <person name="Walk T."/>
            <person name="White J."/>
            <person name="Yandava C."/>
            <person name="Haas B."/>
            <person name="Nusbaum C."/>
            <person name="Birren B."/>
        </authorList>
    </citation>
    <scope>NUCLEOTIDE SEQUENCE</scope>
    <source>
        <strain evidence="1">R3-111a-1</strain>
    </source>
</reference>
<dbReference type="RefSeq" id="XP_009230210.1">
    <property type="nucleotide sequence ID" value="XM_009231946.1"/>
</dbReference>
<keyword evidence="3" id="KW-1185">Reference proteome</keyword>
<evidence type="ECO:0000313" key="3">
    <source>
        <dbReference type="Proteomes" id="UP000006039"/>
    </source>
</evidence>
<name>J3PKG4_GAET3</name>
<organism evidence="1">
    <name type="scientific">Gaeumannomyces tritici (strain R3-111a-1)</name>
    <name type="common">Wheat and barley take-all root rot fungus</name>
    <name type="synonym">Gaeumannomyces graminis var. tritici</name>
    <dbReference type="NCBI Taxonomy" id="644352"/>
    <lineage>
        <taxon>Eukaryota</taxon>
        <taxon>Fungi</taxon>
        <taxon>Dikarya</taxon>
        <taxon>Ascomycota</taxon>
        <taxon>Pezizomycotina</taxon>
        <taxon>Sordariomycetes</taxon>
        <taxon>Sordariomycetidae</taxon>
        <taxon>Magnaporthales</taxon>
        <taxon>Magnaporthaceae</taxon>
        <taxon>Gaeumannomyces</taxon>
    </lineage>
</organism>
<sequence length="155" mass="16812">MACAGDQALKIKWDRWCCYYSLAEPPFLLSRATRKIGAPSAIWGTAAFSYPERQPQRRHASSAHQPSAHSAAKTVAAPPCLGQHCVYGIVASKAPPAHADARKLGNANIGDRTLSASGHNVRFLDSFRSYRHGFWPREGAVMLRPAGGALHCSMQ</sequence>